<dbReference type="EMBL" id="JBHTBR010000005">
    <property type="protein sequence ID" value="MFC7292550.1"/>
    <property type="molecule type" value="Genomic_DNA"/>
</dbReference>
<organism evidence="1 2">
    <name type="scientific">Hirschia litorea</name>
    <dbReference type="NCBI Taxonomy" id="1199156"/>
    <lineage>
        <taxon>Bacteria</taxon>
        <taxon>Pseudomonadati</taxon>
        <taxon>Pseudomonadota</taxon>
        <taxon>Alphaproteobacteria</taxon>
        <taxon>Hyphomonadales</taxon>
        <taxon>Hyphomonadaceae</taxon>
        <taxon>Hirschia</taxon>
    </lineage>
</organism>
<comment type="caution">
    <text evidence="1">The sequence shown here is derived from an EMBL/GenBank/DDBJ whole genome shotgun (WGS) entry which is preliminary data.</text>
</comment>
<accession>A0ABW2IP01</accession>
<sequence length="45" mass="5229">MYDSTDHTKTSTEDTLKRLGNWLKSRPIENWGFFVAGVIIARILF</sequence>
<proteinExistence type="predicted"/>
<evidence type="ECO:0000313" key="1">
    <source>
        <dbReference type="EMBL" id="MFC7292550.1"/>
    </source>
</evidence>
<dbReference type="RefSeq" id="WP_382168067.1">
    <property type="nucleotide sequence ID" value="NZ_JBHTBR010000005.1"/>
</dbReference>
<name>A0ABW2IP01_9PROT</name>
<keyword evidence="2" id="KW-1185">Reference proteome</keyword>
<gene>
    <name evidence="1" type="ORF">ACFQS8_13040</name>
</gene>
<evidence type="ECO:0000313" key="2">
    <source>
        <dbReference type="Proteomes" id="UP001596492"/>
    </source>
</evidence>
<reference evidence="2" key="1">
    <citation type="journal article" date="2019" name="Int. J. Syst. Evol. Microbiol.">
        <title>The Global Catalogue of Microorganisms (GCM) 10K type strain sequencing project: providing services to taxonomists for standard genome sequencing and annotation.</title>
        <authorList>
            <consortium name="The Broad Institute Genomics Platform"/>
            <consortium name="The Broad Institute Genome Sequencing Center for Infectious Disease"/>
            <person name="Wu L."/>
            <person name="Ma J."/>
        </authorList>
    </citation>
    <scope>NUCLEOTIDE SEQUENCE [LARGE SCALE GENOMIC DNA]</scope>
    <source>
        <strain evidence="2">CCUG 51308</strain>
    </source>
</reference>
<dbReference type="Proteomes" id="UP001596492">
    <property type="component" value="Unassembled WGS sequence"/>
</dbReference>
<protein>
    <submittedName>
        <fullName evidence="1">Uncharacterized protein</fullName>
    </submittedName>
</protein>